<evidence type="ECO:0000256" key="7">
    <source>
        <dbReference type="ARBA" id="ARBA00022989"/>
    </source>
</evidence>
<keyword evidence="8" id="KW-0496">Mitochondrion</keyword>
<dbReference type="AlphaFoldDB" id="L8H0I1"/>
<dbReference type="EMBL" id="KB007946">
    <property type="protein sequence ID" value="ELR18740.1"/>
    <property type="molecule type" value="Genomic_DNA"/>
</dbReference>
<reference evidence="13 14" key="1">
    <citation type="journal article" date="2013" name="Genome Biol.">
        <title>Genome of Acanthamoeba castellanii highlights extensive lateral gene transfer and early evolution of tyrosine kinase signaling.</title>
        <authorList>
            <person name="Clarke M."/>
            <person name="Lohan A.J."/>
            <person name="Liu B."/>
            <person name="Lagkouvardos I."/>
            <person name="Roy S."/>
            <person name="Zafar N."/>
            <person name="Bertelli C."/>
            <person name="Schilde C."/>
            <person name="Kianianmomeni A."/>
            <person name="Burglin T.R."/>
            <person name="Frech C."/>
            <person name="Turcotte B."/>
            <person name="Kopec K.O."/>
            <person name="Synnott J.M."/>
            <person name="Choo C."/>
            <person name="Paponov I."/>
            <person name="Finkler A."/>
            <person name="Soon Heng Tan C."/>
            <person name="Hutchins A.P."/>
            <person name="Weinmeier T."/>
            <person name="Rattei T."/>
            <person name="Chu J.S."/>
            <person name="Gimenez G."/>
            <person name="Irimia M."/>
            <person name="Rigden D.J."/>
            <person name="Fitzpatrick D.A."/>
            <person name="Lorenzo-Morales J."/>
            <person name="Bateman A."/>
            <person name="Chiu C.H."/>
            <person name="Tang P."/>
            <person name="Hegemann P."/>
            <person name="Fromm H."/>
            <person name="Raoult D."/>
            <person name="Greub G."/>
            <person name="Miranda-Saavedra D."/>
            <person name="Chen N."/>
            <person name="Nash P."/>
            <person name="Ginger M.L."/>
            <person name="Horn M."/>
            <person name="Schaap P."/>
            <person name="Caler L."/>
            <person name="Loftus B."/>
        </authorList>
    </citation>
    <scope>NUCLEOTIDE SEQUENCE [LARGE SCALE GENOMIC DNA]</scope>
    <source>
        <strain evidence="13 14">Neff</strain>
    </source>
</reference>
<dbReference type="OrthoDB" id="1747031at2759"/>
<evidence type="ECO:0000256" key="10">
    <source>
        <dbReference type="PROSITE-ProRule" id="PRU00282"/>
    </source>
</evidence>
<keyword evidence="14" id="KW-1185">Reference proteome</keyword>
<organism evidence="13 14">
    <name type="scientific">Acanthamoeba castellanii (strain ATCC 30010 / Neff)</name>
    <dbReference type="NCBI Taxonomy" id="1257118"/>
    <lineage>
        <taxon>Eukaryota</taxon>
        <taxon>Amoebozoa</taxon>
        <taxon>Discosea</taxon>
        <taxon>Longamoebia</taxon>
        <taxon>Centramoebida</taxon>
        <taxon>Acanthamoebidae</taxon>
        <taxon>Acanthamoeba</taxon>
    </lineage>
</organism>
<evidence type="ECO:0000256" key="5">
    <source>
        <dbReference type="ARBA" id="ARBA00022737"/>
    </source>
</evidence>
<comment type="subcellular location">
    <subcellularLocation>
        <location evidence="1">Mitochondrion inner membrane</location>
        <topology evidence="1">Multi-pass membrane protein</topology>
    </subcellularLocation>
</comment>
<dbReference type="InterPro" id="IPR023395">
    <property type="entry name" value="MCP_dom_sf"/>
</dbReference>
<evidence type="ECO:0000256" key="6">
    <source>
        <dbReference type="ARBA" id="ARBA00022792"/>
    </source>
</evidence>
<dbReference type="InterPro" id="IPR045315">
    <property type="entry name" value="Mtm1-like"/>
</dbReference>
<keyword evidence="7 12" id="KW-1133">Transmembrane helix</keyword>
<dbReference type="InterPro" id="IPR018108">
    <property type="entry name" value="MCP_transmembrane"/>
</dbReference>
<dbReference type="GO" id="GO:1990542">
    <property type="term" value="P:mitochondrial transmembrane transport"/>
    <property type="evidence" value="ECO:0007669"/>
    <property type="project" value="InterPro"/>
</dbReference>
<comment type="similarity">
    <text evidence="2 11">Belongs to the mitochondrial carrier (TC 2.A.29) family.</text>
</comment>
<evidence type="ECO:0000313" key="14">
    <source>
        <dbReference type="Proteomes" id="UP000011083"/>
    </source>
</evidence>
<gene>
    <name evidence="13" type="ORF">ACA1_040450</name>
</gene>
<dbReference type="PRINTS" id="PR00926">
    <property type="entry name" value="MITOCARRIER"/>
</dbReference>
<dbReference type="PANTHER" id="PTHR45760">
    <property type="entry name" value="FI19922P1-RELATED"/>
    <property type="match status" value="1"/>
</dbReference>
<dbReference type="PROSITE" id="PS50920">
    <property type="entry name" value="SOLCAR"/>
    <property type="match status" value="3"/>
</dbReference>
<keyword evidence="5" id="KW-0677">Repeat</keyword>
<dbReference type="Pfam" id="PF00153">
    <property type="entry name" value="Mito_carr"/>
    <property type="match status" value="3"/>
</dbReference>
<evidence type="ECO:0000256" key="9">
    <source>
        <dbReference type="ARBA" id="ARBA00023136"/>
    </source>
</evidence>
<dbReference type="GeneID" id="14919565"/>
<feature type="repeat" description="Solcar" evidence="10">
    <location>
        <begin position="120"/>
        <end position="207"/>
    </location>
</feature>
<dbReference type="KEGG" id="acan:ACA1_040450"/>
<dbReference type="STRING" id="1257118.L8H0I1"/>
<dbReference type="RefSeq" id="XP_004340792.1">
    <property type="nucleotide sequence ID" value="XM_004340744.1"/>
</dbReference>
<dbReference type="PANTHER" id="PTHR45760:SF2">
    <property type="entry name" value="FI19922P1-RELATED"/>
    <property type="match status" value="1"/>
</dbReference>
<dbReference type="VEuPathDB" id="AmoebaDB:ACA1_040450"/>
<evidence type="ECO:0000256" key="11">
    <source>
        <dbReference type="RuleBase" id="RU000488"/>
    </source>
</evidence>
<dbReference type="Gene3D" id="1.50.40.10">
    <property type="entry name" value="Mitochondrial carrier domain"/>
    <property type="match status" value="2"/>
</dbReference>
<feature type="repeat" description="Solcar" evidence="10">
    <location>
        <begin position="214"/>
        <end position="306"/>
    </location>
</feature>
<sequence length="312" mass="34270">MEESLEAQACGRFCVRDVPTKELSLRQQVLAATAGGIATALFVTPFDVVKTRLQAQFDPLSSQAQPRATGSVDAFVKIVRVEGVRALWRGLTAALVLTVPANSLYFMLYDRTKTRFDRSFPALAPVFAGLFARTVTVCFTAPLELMRTYVQSHGKSAHMQKGITQIMLELVRSRGIVHLWTGLAPTLWRDVPFSIIYWSSYEYIKHAIQPGDKRGFLVNFVSGAGAGCLAASFTTPIDVVKTRRQMSIGAAATDTPHYPPSSRAILRAIVEEEGMRGLVKGIVPRTAKVAPACALMIASYEFFKQLFLEPPP</sequence>
<feature type="transmembrane region" description="Helical" evidence="12">
    <location>
        <begin position="86"/>
        <end position="108"/>
    </location>
</feature>
<dbReference type="Proteomes" id="UP000011083">
    <property type="component" value="Unassembled WGS sequence"/>
</dbReference>
<evidence type="ECO:0000256" key="12">
    <source>
        <dbReference type="SAM" id="Phobius"/>
    </source>
</evidence>
<keyword evidence="9 10" id="KW-0472">Membrane</keyword>
<keyword evidence="3 11" id="KW-0813">Transport</keyword>
<dbReference type="InterPro" id="IPR002067">
    <property type="entry name" value="MCP"/>
</dbReference>
<evidence type="ECO:0000256" key="1">
    <source>
        <dbReference type="ARBA" id="ARBA00004448"/>
    </source>
</evidence>
<evidence type="ECO:0000256" key="8">
    <source>
        <dbReference type="ARBA" id="ARBA00023128"/>
    </source>
</evidence>
<feature type="transmembrane region" description="Helical" evidence="12">
    <location>
        <begin position="120"/>
        <end position="143"/>
    </location>
</feature>
<keyword evidence="6" id="KW-0999">Mitochondrion inner membrane</keyword>
<evidence type="ECO:0000256" key="2">
    <source>
        <dbReference type="ARBA" id="ARBA00006375"/>
    </source>
</evidence>
<proteinExistence type="inferred from homology"/>
<dbReference type="SUPFAM" id="SSF103506">
    <property type="entry name" value="Mitochondrial carrier"/>
    <property type="match status" value="1"/>
</dbReference>
<dbReference type="GO" id="GO:0005743">
    <property type="term" value="C:mitochondrial inner membrane"/>
    <property type="evidence" value="ECO:0007669"/>
    <property type="project" value="UniProtKB-SubCell"/>
</dbReference>
<protein>
    <submittedName>
        <fullName evidence="13">Carrier superfamily protein</fullName>
    </submittedName>
</protein>
<dbReference type="OMA" id="DQTSVGA"/>
<accession>L8H0I1</accession>
<evidence type="ECO:0000313" key="13">
    <source>
        <dbReference type="EMBL" id="ELR18740.1"/>
    </source>
</evidence>
<keyword evidence="4 10" id="KW-0812">Transmembrane</keyword>
<name>L8H0I1_ACACF</name>
<feature type="repeat" description="Solcar" evidence="10">
    <location>
        <begin position="26"/>
        <end position="115"/>
    </location>
</feature>
<evidence type="ECO:0000256" key="4">
    <source>
        <dbReference type="ARBA" id="ARBA00022692"/>
    </source>
</evidence>
<evidence type="ECO:0000256" key="3">
    <source>
        <dbReference type="ARBA" id="ARBA00022448"/>
    </source>
</evidence>